<name>A0A7S3SUG4_9SPIT</name>
<protein>
    <submittedName>
        <fullName evidence="2">Uncharacterized protein</fullName>
    </submittedName>
</protein>
<keyword evidence="1" id="KW-0732">Signal</keyword>
<reference evidence="2" key="1">
    <citation type="submission" date="2021-01" db="EMBL/GenBank/DDBJ databases">
        <authorList>
            <person name="Corre E."/>
            <person name="Pelletier E."/>
            <person name="Niang G."/>
            <person name="Scheremetjew M."/>
            <person name="Finn R."/>
            <person name="Kale V."/>
            <person name="Holt S."/>
            <person name="Cochrane G."/>
            <person name="Meng A."/>
            <person name="Brown T."/>
            <person name="Cohen L."/>
        </authorList>
    </citation>
    <scope>NUCLEOTIDE SEQUENCE</scope>
    <source>
        <strain evidence="2">SPMC142</strain>
    </source>
</reference>
<feature type="chain" id="PRO_5031510949" evidence="1">
    <location>
        <begin position="23"/>
        <end position="437"/>
    </location>
</feature>
<accession>A0A7S3SUG4</accession>
<evidence type="ECO:0000256" key="1">
    <source>
        <dbReference type="SAM" id="SignalP"/>
    </source>
</evidence>
<dbReference type="EMBL" id="HBIQ01058257">
    <property type="protein sequence ID" value="CAE0565327.1"/>
    <property type="molecule type" value="Transcribed_RNA"/>
</dbReference>
<gene>
    <name evidence="2" type="ORF">SACU0126_LOCUS18501</name>
</gene>
<organism evidence="2">
    <name type="scientific">Strombidinopsis acuminata</name>
    <dbReference type="NCBI Taxonomy" id="141414"/>
    <lineage>
        <taxon>Eukaryota</taxon>
        <taxon>Sar</taxon>
        <taxon>Alveolata</taxon>
        <taxon>Ciliophora</taxon>
        <taxon>Intramacronucleata</taxon>
        <taxon>Spirotrichea</taxon>
        <taxon>Choreotrichia</taxon>
        <taxon>Choreotrichida</taxon>
        <taxon>Strombidinopsidae</taxon>
        <taxon>Strombidinopsis</taxon>
    </lineage>
</organism>
<proteinExistence type="predicted"/>
<feature type="signal peptide" evidence="1">
    <location>
        <begin position="1"/>
        <end position="22"/>
    </location>
</feature>
<sequence>MGAEHCNSDLVHLSMLVMWVSSQFMGSSCSIADVLQVMIGPKGLMNHFCGSGEGDITFSKKDRERRALAAINADILDECLYMCSNGVQGEGSIDAKAPFGILEMNDGGLYCLCSWAVDLRRLADPFVSIGLLSHRELIDNFLSHSMSAPVQRAVFLTEYWYGAECVYDYESAWALGHAVAEIEREPPPPLTDSSKLSWWVLMWLRFICISDVENGGSSCASVASVLMAYLQGFTMGPGGSAADEDIWNKTLVEEVVLGLDGLQSGCSLPKWLKPMRHLVSRDASPYSFASALGRCLGAVNAPISAVLKIFNMYIDAACATEHDPYLKAAPGNMAAGVGADAAAFLRGWEEQAEFTLCMSSMHTRENVSRCLTSACTRSSTIKKVMAPLVYDWIRALGMDMPMPIGPTAMTGATIFQSLQKISQWEPSSMSRTGSAVF</sequence>
<evidence type="ECO:0000313" key="2">
    <source>
        <dbReference type="EMBL" id="CAE0565327.1"/>
    </source>
</evidence>
<dbReference type="AlphaFoldDB" id="A0A7S3SUG4"/>